<evidence type="ECO:0000313" key="2">
    <source>
        <dbReference type="EMBL" id="OXA63518.1"/>
    </source>
</evidence>
<comment type="caution">
    <text evidence="2">The sequence shown here is derived from an EMBL/GenBank/DDBJ whole genome shotgun (WGS) entry which is preliminary data.</text>
</comment>
<dbReference type="OrthoDB" id="8297494at2759"/>
<keyword evidence="3" id="KW-1185">Reference proteome</keyword>
<feature type="transmembrane region" description="Helical" evidence="1">
    <location>
        <begin position="12"/>
        <end position="32"/>
    </location>
</feature>
<organism evidence="2 3">
    <name type="scientific">Folsomia candida</name>
    <name type="common">Springtail</name>
    <dbReference type="NCBI Taxonomy" id="158441"/>
    <lineage>
        <taxon>Eukaryota</taxon>
        <taxon>Metazoa</taxon>
        <taxon>Ecdysozoa</taxon>
        <taxon>Arthropoda</taxon>
        <taxon>Hexapoda</taxon>
        <taxon>Collembola</taxon>
        <taxon>Entomobryomorpha</taxon>
        <taxon>Isotomoidea</taxon>
        <taxon>Isotomidae</taxon>
        <taxon>Proisotominae</taxon>
        <taxon>Folsomia</taxon>
    </lineage>
</organism>
<protein>
    <submittedName>
        <fullName evidence="2">Uncharacterized protein</fullName>
    </submittedName>
</protein>
<feature type="transmembrane region" description="Helical" evidence="1">
    <location>
        <begin position="255"/>
        <end position="277"/>
    </location>
</feature>
<keyword evidence="1" id="KW-1133">Transmembrane helix</keyword>
<reference evidence="2 3" key="1">
    <citation type="submission" date="2015-12" db="EMBL/GenBank/DDBJ databases">
        <title>The genome of Folsomia candida.</title>
        <authorList>
            <person name="Faddeeva A."/>
            <person name="Derks M.F."/>
            <person name="Anvar Y."/>
            <person name="Smit S."/>
            <person name="Van Straalen N."/>
            <person name="Roelofs D."/>
        </authorList>
    </citation>
    <scope>NUCLEOTIDE SEQUENCE [LARGE SCALE GENOMIC DNA]</scope>
    <source>
        <strain evidence="2 3">VU population</strain>
        <tissue evidence="2">Whole body</tissue>
    </source>
</reference>
<feature type="transmembrane region" description="Helical" evidence="1">
    <location>
        <begin position="44"/>
        <end position="63"/>
    </location>
</feature>
<dbReference type="AlphaFoldDB" id="A0A226F234"/>
<name>A0A226F234_FOLCA</name>
<keyword evidence="1" id="KW-0812">Transmembrane</keyword>
<keyword evidence="1" id="KW-0472">Membrane</keyword>
<feature type="transmembrane region" description="Helical" evidence="1">
    <location>
        <begin position="100"/>
        <end position="122"/>
    </location>
</feature>
<sequence>MRIHESRPAKVFRLLCQALIWVYVAFGSRVFYRLANNGCIAKTVEAATISIATYMMLMWSFTWEPNRKLVSLINALIQCDQKYFPGDTYKCKPKDWVMQLMLYFIAFGIGFGGPLDIARFFLEPCAPPFFGSMVLNCQECGDIDRSEIAWWVWIAIPLIDIYPIVTILHSGLFYICYVQFVSIYTLLALIDDLHNRSSNLRNIGTPSFTIYSSLSVLEILINAVGRYKIVPVALSVGPIVEVIALFAVIKWHSVFPILGVCSFVLIFCVQLAGLLFFESVAAQVMTRSEELLTSWRRNVGIETVKRKYLKSFKPMKVTFASNYVDKLTVLVTQDFCLNQIVSLLIMYQ</sequence>
<proteinExistence type="predicted"/>
<dbReference type="Proteomes" id="UP000198287">
    <property type="component" value="Unassembled WGS sequence"/>
</dbReference>
<evidence type="ECO:0000256" key="1">
    <source>
        <dbReference type="SAM" id="Phobius"/>
    </source>
</evidence>
<feature type="transmembrane region" description="Helical" evidence="1">
    <location>
        <begin position="229"/>
        <end position="249"/>
    </location>
</feature>
<feature type="transmembrane region" description="Helical" evidence="1">
    <location>
        <begin position="148"/>
        <end position="165"/>
    </location>
</feature>
<gene>
    <name evidence="2" type="ORF">Fcan01_00135</name>
</gene>
<accession>A0A226F234</accession>
<dbReference type="EMBL" id="LNIX01000001">
    <property type="protein sequence ID" value="OXA63518.1"/>
    <property type="molecule type" value="Genomic_DNA"/>
</dbReference>
<evidence type="ECO:0000313" key="3">
    <source>
        <dbReference type="Proteomes" id="UP000198287"/>
    </source>
</evidence>